<feature type="region of interest" description="Disordered" evidence="1">
    <location>
        <begin position="121"/>
        <end position="208"/>
    </location>
</feature>
<organism evidence="2 3">
    <name type="scientific">Frankliniella fusca</name>
    <dbReference type="NCBI Taxonomy" id="407009"/>
    <lineage>
        <taxon>Eukaryota</taxon>
        <taxon>Metazoa</taxon>
        <taxon>Ecdysozoa</taxon>
        <taxon>Arthropoda</taxon>
        <taxon>Hexapoda</taxon>
        <taxon>Insecta</taxon>
        <taxon>Pterygota</taxon>
        <taxon>Neoptera</taxon>
        <taxon>Paraneoptera</taxon>
        <taxon>Thysanoptera</taxon>
        <taxon>Terebrantia</taxon>
        <taxon>Thripoidea</taxon>
        <taxon>Thripidae</taxon>
        <taxon>Frankliniella</taxon>
    </lineage>
</organism>
<feature type="compositionally biased region" description="Low complexity" evidence="1">
    <location>
        <begin position="1"/>
        <end position="11"/>
    </location>
</feature>
<feature type="region of interest" description="Disordered" evidence="1">
    <location>
        <begin position="46"/>
        <end position="103"/>
    </location>
</feature>
<sequence length="208" mass="23805">YPYYLPAGLAPQPAPAAPPQPVAQPPTIDDITRVLSAMSLAAASVNAVASPPAGDGHRQDRDGRDDRRRAPNPDRRWDGRREGGRGDYARDRTRDHSFDRQCDELSRLYWERDRLAKELSRRDWDDRVRGADNPNLPYPPRDRRDHYAPRGPPAYDDRRHYTNHGYQDSGGRGRPSRRDPRRENPNRVESDFGDPEIEDHDAAVLPKN</sequence>
<proteinExistence type="predicted"/>
<feature type="non-terminal residue" evidence="2">
    <location>
        <position position="1"/>
    </location>
</feature>
<name>A0AAE1LGC6_9NEOP</name>
<reference evidence="2" key="1">
    <citation type="submission" date="2021-07" db="EMBL/GenBank/DDBJ databases">
        <authorList>
            <person name="Catto M.A."/>
            <person name="Jacobson A."/>
            <person name="Kennedy G."/>
            <person name="Labadie P."/>
            <person name="Hunt B.G."/>
            <person name="Srinivasan R."/>
        </authorList>
    </citation>
    <scope>NUCLEOTIDE SEQUENCE</scope>
    <source>
        <strain evidence="2">PL_HMW_Pooled</strain>
        <tissue evidence="2">Head</tissue>
    </source>
</reference>
<keyword evidence="3" id="KW-1185">Reference proteome</keyword>
<reference evidence="2" key="2">
    <citation type="journal article" date="2023" name="BMC Genomics">
        <title>Pest status, molecular evolution, and epigenetic factors derived from the genome assembly of Frankliniella fusca, a thysanopteran phytovirus vector.</title>
        <authorList>
            <person name="Catto M.A."/>
            <person name="Labadie P.E."/>
            <person name="Jacobson A.L."/>
            <person name="Kennedy G.G."/>
            <person name="Srinivasan R."/>
            <person name="Hunt B.G."/>
        </authorList>
    </citation>
    <scope>NUCLEOTIDE SEQUENCE</scope>
    <source>
        <strain evidence="2">PL_HMW_Pooled</strain>
    </source>
</reference>
<dbReference type="EMBL" id="JAHWGI010000685">
    <property type="protein sequence ID" value="KAK3917077.1"/>
    <property type="molecule type" value="Genomic_DNA"/>
</dbReference>
<evidence type="ECO:0000256" key="1">
    <source>
        <dbReference type="SAM" id="MobiDB-lite"/>
    </source>
</evidence>
<evidence type="ECO:0000313" key="2">
    <source>
        <dbReference type="EMBL" id="KAK3917077.1"/>
    </source>
</evidence>
<feature type="compositionally biased region" description="Basic and acidic residues" evidence="1">
    <location>
        <begin position="121"/>
        <end position="130"/>
    </location>
</feature>
<evidence type="ECO:0000313" key="3">
    <source>
        <dbReference type="Proteomes" id="UP001219518"/>
    </source>
</evidence>
<protein>
    <submittedName>
        <fullName evidence="2">Protein shuttle craft</fullName>
    </submittedName>
</protein>
<dbReference type="AlphaFoldDB" id="A0AAE1LGC6"/>
<feature type="compositionally biased region" description="Basic and acidic residues" evidence="1">
    <location>
        <begin position="176"/>
        <end position="190"/>
    </location>
</feature>
<feature type="compositionally biased region" description="Pro residues" evidence="1">
    <location>
        <begin position="12"/>
        <end position="24"/>
    </location>
</feature>
<accession>A0AAE1LGC6</accession>
<gene>
    <name evidence="2" type="ORF">KUF71_006696</name>
</gene>
<comment type="caution">
    <text evidence="2">The sequence shown here is derived from an EMBL/GenBank/DDBJ whole genome shotgun (WGS) entry which is preliminary data.</text>
</comment>
<feature type="region of interest" description="Disordered" evidence="1">
    <location>
        <begin position="1"/>
        <end position="27"/>
    </location>
</feature>
<dbReference type="Proteomes" id="UP001219518">
    <property type="component" value="Unassembled WGS sequence"/>
</dbReference>
<feature type="compositionally biased region" description="Basic and acidic residues" evidence="1">
    <location>
        <begin position="55"/>
        <end position="103"/>
    </location>
</feature>